<name>A0A919H031_9ACTN</name>
<dbReference type="Proteomes" id="UP000600026">
    <property type="component" value="Unassembled WGS sequence"/>
</dbReference>
<proteinExistence type="predicted"/>
<organism evidence="1 2">
    <name type="scientific">Streptomyces xanthophaeus</name>
    <dbReference type="NCBI Taxonomy" id="67385"/>
    <lineage>
        <taxon>Bacteria</taxon>
        <taxon>Bacillati</taxon>
        <taxon>Actinomycetota</taxon>
        <taxon>Actinomycetes</taxon>
        <taxon>Kitasatosporales</taxon>
        <taxon>Streptomycetaceae</taxon>
        <taxon>Streptomyces</taxon>
    </lineage>
</organism>
<comment type="caution">
    <text evidence="1">The sequence shown here is derived from an EMBL/GenBank/DDBJ whole genome shotgun (WGS) entry which is preliminary data.</text>
</comment>
<keyword evidence="2" id="KW-1185">Reference proteome</keyword>
<dbReference type="EMBL" id="BNEE01000006">
    <property type="protein sequence ID" value="GHI87390.1"/>
    <property type="molecule type" value="Genomic_DNA"/>
</dbReference>
<accession>A0A919H031</accession>
<protein>
    <submittedName>
        <fullName evidence="1">Uncharacterized protein</fullName>
    </submittedName>
</protein>
<sequence>MRFSPTVALARAVAVYGRFRKRRVHTYSPEHSIPQALHAACQQEDSRELCHQTRQSRSLPTHEWTSLVATALGAVIGVGSTLATDRLRWRRDTGELDRETLRTVSAQFLEALTEARDAISDASRSEHLPVDERSQLARASILAHGVHSKQYQLELLATPEVAQLAGDAAYQLLLYRDAVVAGHTRDDPECAQVRRAFREARQKLMAAIRSSLARA</sequence>
<evidence type="ECO:0000313" key="2">
    <source>
        <dbReference type="Proteomes" id="UP000600026"/>
    </source>
</evidence>
<gene>
    <name evidence="1" type="ORF">Sxan_47540</name>
</gene>
<reference evidence="1" key="1">
    <citation type="submission" date="2020-09" db="EMBL/GenBank/DDBJ databases">
        <title>Whole genome shotgun sequence of Streptomyces xanthophaeus NBRC 12829.</title>
        <authorList>
            <person name="Komaki H."/>
            <person name="Tamura T."/>
        </authorList>
    </citation>
    <scope>NUCLEOTIDE SEQUENCE</scope>
    <source>
        <strain evidence="1">NBRC 12829</strain>
    </source>
</reference>
<dbReference type="AlphaFoldDB" id="A0A919H031"/>
<evidence type="ECO:0000313" key="1">
    <source>
        <dbReference type="EMBL" id="GHI87390.1"/>
    </source>
</evidence>